<reference evidence="10 11" key="1">
    <citation type="submission" date="2019-01" db="EMBL/GenBank/DDBJ databases">
        <authorList>
            <person name="Sayadi A."/>
        </authorList>
    </citation>
    <scope>NUCLEOTIDE SEQUENCE [LARGE SCALE GENOMIC DNA]</scope>
</reference>
<organism evidence="10 11">
    <name type="scientific">Callosobruchus maculatus</name>
    <name type="common">Southern cowpea weevil</name>
    <name type="synonym">Pulse bruchid</name>
    <dbReference type="NCBI Taxonomy" id="64391"/>
    <lineage>
        <taxon>Eukaryota</taxon>
        <taxon>Metazoa</taxon>
        <taxon>Ecdysozoa</taxon>
        <taxon>Arthropoda</taxon>
        <taxon>Hexapoda</taxon>
        <taxon>Insecta</taxon>
        <taxon>Pterygota</taxon>
        <taxon>Neoptera</taxon>
        <taxon>Endopterygota</taxon>
        <taxon>Coleoptera</taxon>
        <taxon>Polyphaga</taxon>
        <taxon>Cucujiformia</taxon>
        <taxon>Chrysomeloidea</taxon>
        <taxon>Chrysomelidae</taxon>
        <taxon>Bruchinae</taxon>
        <taxon>Bruchini</taxon>
        <taxon>Callosobruchus</taxon>
    </lineage>
</organism>
<dbReference type="SUPFAM" id="SSF48264">
    <property type="entry name" value="Cytochrome P450"/>
    <property type="match status" value="1"/>
</dbReference>
<keyword evidence="11" id="KW-1185">Reference proteome</keyword>
<evidence type="ECO:0000256" key="6">
    <source>
        <dbReference type="ARBA" id="ARBA00023004"/>
    </source>
</evidence>
<dbReference type="InterPro" id="IPR017972">
    <property type="entry name" value="Cyt_P450_CS"/>
</dbReference>
<dbReference type="PROSITE" id="PS00086">
    <property type="entry name" value="CYTOCHROME_P450"/>
    <property type="match status" value="1"/>
</dbReference>
<evidence type="ECO:0000256" key="3">
    <source>
        <dbReference type="ARBA" id="ARBA00022617"/>
    </source>
</evidence>
<dbReference type="EMBL" id="CAACVG010013261">
    <property type="protein sequence ID" value="VEN61605.1"/>
    <property type="molecule type" value="Genomic_DNA"/>
</dbReference>
<evidence type="ECO:0000256" key="8">
    <source>
        <dbReference type="PIRSR" id="PIRSR602401-1"/>
    </source>
</evidence>
<proteinExistence type="inferred from homology"/>
<keyword evidence="7 9" id="KW-0503">Monooxygenase</keyword>
<dbReference type="GO" id="GO:0005506">
    <property type="term" value="F:iron ion binding"/>
    <property type="evidence" value="ECO:0007669"/>
    <property type="project" value="InterPro"/>
</dbReference>
<protein>
    <recommendedName>
        <fullName evidence="12">Cytochrome P450</fullName>
    </recommendedName>
</protein>
<dbReference type="PANTHER" id="PTHR24291:SF187">
    <property type="entry name" value="CYTOCHROME P450 4AE1-RELATED"/>
    <property type="match status" value="1"/>
</dbReference>
<dbReference type="AlphaFoldDB" id="A0A653DN49"/>
<keyword evidence="6 8" id="KW-0408">Iron</keyword>
<gene>
    <name evidence="10" type="ORF">CALMAC_LOCUS18969</name>
</gene>
<dbReference type="InterPro" id="IPR036396">
    <property type="entry name" value="Cyt_P450_sf"/>
</dbReference>
<evidence type="ECO:0000256" key="1">
    <source>
        <dbReference type="ARBA" id="ARBA00001971"/>
    </source>
</evidence>
<evidence type="ECO:0008006" key="12">
    <source>
        <dbReference type="Google" id="ProtNLM"/>
    </source>
</evidence>
<evidence type="ECO:0000313" key="10">
    <source>
        <dbReference type="EMBL" id="VEN61605.1"/>
    </source>
</evidence>
<name>A0A653DN49_CALMS</name>
<feature type="binding site" description="axial binding residue" evidence="8">
    <location>
        <position position="437"/>
    </location>
    <ligand>
        <name>heme</name>
        <dbReference type="ChEBI" id="CHEBI:30413"/>
    </ligand>
    <ligandPart>
        <name>Fe</name>
        <dbReference type="ChEBI" id="CHEBI:18248"/>
    </ligandPart>
</feature>
<evidence type="ECO:0000256" key="9">
    <source>
        <dbReference type="RuleBase" id="RU000461"/>
    </source>
</evidence>
<evidence type="ECO:0000313" key="11">
    <source>
        <dbReference type="Proteomes" id="UP000410492"/>
    </source>
</evidence>
<dbReference type="OrthoDB" id="1470350at2759"/>
<evidence type="ECO:0000256" key="5">
    <source>
        <dbReference type="ARBA" id="ARBA00023002"/>
    </source>
</evidence>
<dbReference type="PANTHER" id="PTHR24291">
    <property type="entry name" value="CYTOCHROME P450 FAMILY 4"/>
    <property type="match status" value="1"/>
</dbReference>
<dbReference type="Gene3D" id="1.10.630.10">
    <property type="entry name" value="Cytochrome P450"/>
    <property type="match status" value="1"/>
</dbReference>
<sequence>MLVTATLICTIVTLLLIYLILRNNLHLKDIPKPEANLFWGHLTTLADRSAQLKKVAELTQKYGGLIRLYIPPKRPAVLVADKDILQNILNNENALEKSQDYQYLKVWLGEGLITGGGVQWRNRRRMLTPCFGRMSTLKHFVQIFEKLGDVLVEKFNEQLDNPSFDVFPHMKLFTLDVICETSMGIITNCQRDGNTSYCQSIEEMTRIAIRRMLSPLKRFDAFYQFTNDYQKQKEALKEIDAFYENIISNKKRTMSSKSVEEDEDGSKQNFLDQLLRHQENGEALSDKDIQEEINTFMFGGHDTTATGLSFILYSLARHPNVQEKVLEEQETIFGSLEKDPEVTYAHLQDMKYLDAVINEALRLYPPIPVFGRKLTDDIKLENGVVLPKTLSIGFTVYSVHHNPEYFPDPEKFLPERFLKDDIMPYTHLPFSAGPRSCIGKKFAMLQIKSCISKISRHFKLLPSIPDYELKLMPEITLVSKNGMRISLEKRT</sequence>
<evidence type="ECO:0000256" key="7">
    <source>
        <dbReference type="ARBA" id="ARBA00023033"/>
    </source>
</evidence>
<keyword evidence="5 9" id="KW-0560">Oxidoreductase</keyword>
<dbReference type="Pfam" id="PF00067">
    <property type="entry name" value="p450"/>
    <property type="match status" value="1"/>
</dbReference>
<dbReference type="InterPro" id="IPR050196">
    <property type="entry name" value="Cytochrome_P450_Monoox"/>
</dbReference>
<dbReference type="GO" id="GO:0016705">
    <property type="term" value="F:oxidoreductase activity, acting on paired donors, with incorporation or reduction of molecular oxygen"/>
    <property type="evidence" value="ECO:0007669"/>
    <property type="project" value="InterPro"/>
</dbReference>
<keyword evidence="4 8" id="KW-0479">Metal-binding</keyword>
<dbReference type="PRINTS" id="PR00463">
    <property type="entry name" value="EP450I"/>
</dbReference>
<accession>A0A653DN49</accession>
<dbReference type="PRINTS" id="PR00385">
    <property type="entry name" value="P450"/>
</dbReference>
<dbReference type="InterPro" id="IPR002401">
    <property type="entry name" value="Cyt_P450_E_grp-I"/>
</dbReference>
<dbReference type="GO" id="GO:0004497">
    <property type="term" value="F:monooxygenase activity"/>
    <property type="evidence" value="ECO:0007669"/>
    <property type="project" value="UniProtKB-KW"/>
</dbReference>
<evidence type="ECO:0000256" key="2">
    <source>
        <dbReference type="ARBA" id="ARBA00010617"/>
    </source>
</evidence>
<dbReference type="GO" id="GO:0020037">
    <property type="term" value="F:heme binding"/>
    <property type="evidence" value="ECO:0007669"/>
    <property type="project" value="InterPro"/>
</dbReference>
<dbReference type="InterPro" id="IPR001128">
    <property type="entry name" value="Cyt_P450"/>
</dbReference>
<dbReference type="CDD" id="cd20628">
    <property type="entry name" value="CYP4"/>
    <property type="match status" value="1"/>
</dbReference>
<evidence type="ECO:0000256" key="4">
    <source>
        <dbReference type="ARBA" id="ARBA00022723"/>
    </source>
</evidence>
<dbReference type="Proteomes" id="UP000410492">
    <property type="component" value="Unassembled WGS sequence"/>
</dbReference>
<comment type="similarity">
    <text evidence="2 9">Belongs to the cytochrome P450 family.</text>
</comment>
<keyword evidence="3 8" id="KW-0349">Heme</keyword>
<comment type="cofactor">
    <cofactor evidence="1 8">
        <name>heme</name>
        <dbReference type="ChEBI" id="CHEBI:30413"/>
    </cofactor>
</comment>